<reference evidence="2" key="2">
    <citation type="submission" date="2016-01" db="EMBL/GenBank/DDBJ databases">
        <title>Draft Genome Sequence of Paenibacillus amylolyticus Heshi-A3 that Was Isolated from Fermented Rice Bran with Aging Salted Mackerel, Which Was Named Heshiko as Traditional Fermented Seafood in Japan.</title>
        <authorList>
            <person name="Akuzawa S."/>
            <person name="Nakagawa J."/>
            <person name="Kanekatsu T."/>
            <person name="Kubota E."/>
            <person name="Ohtake R."/>
            <person name="Suzuki T."/>
            <person name="Kanesaki Y."/>
        </authorList>
    </citation>
    <scope>NUCLEOTIDE SEQUENCE [LARGE SCALE GENOMIC DNA]</scope>
    <source>
        <strain evidence="2">Heshi-A3</strain>
    </source>
</reference>
<name>A0A100VLD3_PAEAM</name>
<organism evidence="1 2">
    <name type="scientific">Paenibacillus amylolyticus</name>
    <dbReference type="NCBI Taxonomy" id="1451"/>
    <lineage>
        <taxon>Bacteria</taxon>
        <taxon>Bacillati</taxon>
        <taxon>Bacillota</taxon>
        <taxon>Bacilli</taxon>
        <taxon>Bacillales</taxon>
        <taxon>Paenibacillaceae</taxon>
        <taxon>Paenibacillus</taxon>
    </lineage>
</organism>
<gene>
    <name evidence="1" type="ORF">PAHA3_2059</name>
</gene>
<dbReference type="AlphaFoldDB" id="A0A100VLD3"/>
<accession>A0A100VLD3</accession>
<sequence>MPSVGIRIWGNSHLAPQREVESGVNDIIVINVNGTDYTIVLDAGSYISSHEHVTSSFVQHVNDKLIEVGCPVIAKVGGIHDDQPRTVLLFETSESSERVTMSIEGPGAVEFIGDAPYQTVPAVEETQIDGLPSKVAARGTGMISLTGEIGVS</sequence>
<protein>
    <submittedName>
        <fullName evidence="1">Uncharacterized protein</fullName>
    </submittedName>
</protein>
<dbReference type="Proteomes" id="UP000069697">
    <property type="component" value="Unassembled WGS sequence"/>
</dbReference>
<comment type="caution">
    <text evidence="1">The sequence shown here is derived from an EMBL/GenBank/DDBJ whole genome shotgun (WGS) entry which is preliminary data.</text>
</comment>
<dbReference type="EMBL" id="BCNV01000001">
    <property type="protein sequence ID" value="GAS81985.1"/>
    <property type="molecule type" value="Genomic_DNA"/>
</dbReference>
<evidence type="ECO:0000313" key="2">
    <source>
        <dbReference type="Proteomes" id="UP000069697"/>
    </source>
</evidence>
<reference evidence="1 2" key="1">
    <citation type="journal article" date="2016" name="Genome Announc.">
        <title>Draft Genome Sequence of Paenibacillus amylolyticus Heshi-A3, Isolated from Fermented Rice Bran in a Japanese Fermented Seafood Dish.</title>
        <authorList>
            <person name="Akuzawa S."/>
            <person name="Nagaoka J."/>
            <person name="Kanekatsu M."/>
            <person name="Kubota E."/>
            <person name="Ohtake R."/>
            <person name="Suzuki T."/>
            <person name="Kanesaki Y."/>
        </authorList>
    </citation>
    <scope>NUCLEOTIDE SEQUENCE [LARGE SCALE GENOMIC DNA]</scope>
    <source>
        <strain evidence="1 2">Heshi-A3</strain>
    </source>
</reference>
<proteinExistence type="predicted"/>
<evidence type="ECO:0000313" key="1">
    <source>
        <dbReference type="EMBL" id="GAS81985.1"/>
    </source>
</evidence>